<dbReference type="PANTHER" id="PTHR23274:SF51">
    <property type="entry name" value="OS03G0423850 PROTEIN"/>
    <property type="match status" value="1"/>
</dbReference>
<protein>
    <submittedName>
        <fullName evidence="2">Uncharacterized protein</fullName>
    </submittedName>
</protein>
<accession>A0A9P0BH99</accession>
<dbReference type="Gene3D" id="3.40.50.300">
    <property type="entry name" value="P-loop containing nucleotide triphosphate hydrolases"/>
    <property type="match status" value="1"/>
</dbReference>
<dbReference type="FunFam" id="3.40.50.300:FF:002884">
    <property type="entry name" value="ATP-dependent DNA helicase"/>
    <property type="match status" value="1"/>
</dbReference>
<feature type="compositionally biased region" description="Basic and acidic residues" evidence="1">
    <location>
        <begin position="288"/>
        <end position="307"/>
    </location>
</feature>
<evidence type="ECO:0000313" key="3">
    <source>
        <dbReference type="Proteomes" id="UP001154078"/>
    </source>
</evidence>
<dbReference type="Proteomes" id="UP001154078">
    <property type="component" value="Chromosome 8"/>
</dbReference>
<dbReference type="CDD" id="cd18809">
    <property type="entry name" value="SF1_C_RecD"/>
    <property type="match status" value="1"/>
</dbReference>
<sequence length="365" mass="40673">MKEYVLLVELLTGTCKGEQVLLAKIEMSASDSALPKELKRFQFPIRLAFAMTINKSQGQTFGKIRIYLKNPCFSHGQLYVAFSRTDFNDIDFDEDFFNQLIISEEEDDDNALLNNYDIVCPPVTKQALQDCECQHLPNDPELPTVIPTIPIRAMMILLYCLDFRIFIVNFGGTLRPNPNSPDIDAEISDHVPDLTKPHKRGWRGRGIPQLETHPYMHPPGEDQLSKNNSSKPRALESGISKSNSVQSSPTPTPSSGQKPNSPPYNVDREIEKLVKKLGTPSPSSIEVGSDKENRSTLHQKPYDKENRGFTITSATGKSVRLISNFQLSNTLGSITDSYNNPRQQPNKPGSEPEAADSDAAESSHL</sequence>
<dbReference type="GO" id="GO:0006260">
    <property type="term" value="P:DNA replication"/>
    <property type="evidence" value="ECO:0007669"/>
    <property type="project" value="TreeGrafter"/>
</dbReference>
<organism evidence="2 3">
    <name type="scientific">Brassicogethes aeneus</name>
    <name type="common">Rape pollen beetle</name>
    <name type="synonym">Meligethes aeneus</name>
    <dbReference type="NCBI Taxonomy" id="1431903"/>
    <lineage>
        <taxon>Eukaryota</taxon>
        <taxon>Metazoa</taxon>
        <taxon>Ecdysozoa</taxon>
        <taxon>Arthropoda</taxon>
        <taxon>Hexapoda</taxon>
        <taxon>Insecta</taxon>
        <taxon>Pterygota</taxon>
        <taxon>Neoptera</taxon>
        <taxon>Endopterygota</taxon>
        <taxon>Coleoptera</taxon>
        <taxon>Polyphaga</taxon>
        <taxon>Cucujiformia</taxon>
        <taxon>Nitidulidae</taxon>
        <taxon>Meligethinae</taxon>
        <taxon>Brassicogethes</taxon>
    </lineage>
</organism>
<dbReference type="SUPFAM" id="SSF52540">
    <property type="entry name" value="P-loop containing nucleoside triphosphate hydrolases"/>
    <property type="match status" value="1"/>
</dbReference>
<name>A0A9P0BH99_BRAAE</name>
<dbReference type="EMBL" id="OV121139">
    <property type="protein sequence ID" value="CAH0562770.1"/>
    <property type="molecule type" value="Genomic_DNA"/>
</dbReference>
<feature type="region of interest" description="Disordered" evidence="1">
    <location>
        <begin position="331"/>
        <end position="365"/>
    </location>
</feature>
<dbReference type="AlphaFoldDB" id="A0A9P0BH99"/>
<feature type="compositionally biased region" description="Basic and acidic residues" evidence="1">
    <location>
        <begin position="187"/>
        <end position="196"/>
    </location>
</feature>
<dbReference type="InterPro" id="IPR027417">
    <property type="entry name" value="P-loop_NTPase"/>
</dbReference>
<gene>
    <name evidence="2" type="ORF">MELIAE_LOCUS11793</name>
</gene>
<evidence type="ECO:0000313" key="2">
    <source>
        <dbReference type="EMBL" id="CAH0562770.1"/>
    </source>
</evidence>
<proteinExistence type="predicted"/>
<reference evidence="2" key="1">
    <citation type="submission" date="2021-12" db="EMBL/GenBank/DDBJ databases">
        <authorList>
            <person name="King R."/>
        </authorList>
    </citation>
    <scope>NUCLEOTIDE SEQUENCE</scope>
</reference>
<feature type="region of interest" description="Disordered" evidence="1">
    <location>
        <begin position="181"/>
        <end position="308"/>
    </location>
</feature>
<dbReference type="GO" id="GO:0005657">
    <property type="term" value="C:replication fork"/>
    <property type="evidence" value="ECO:0007669"/>
    <property type="project" value="TreeGrafter"/>
</dbReference>
<keyword evidence="3" id="KW-1185">Reference proteome</keyword>
<evidence type="ECO:0000256" key="1">
    <source>
        <dbReference type="SAM" id="MobiDB-lite"/>
    </source>
</evidence>
<feature type="compositionally biased region" description="Polar residues" evidence="1">
    <location>
        <begin position="331"/>
        <end position="347"/>
    </location>
</feature>
<dbReference type="PANTHER" id="PTHR23274">
    <property type="entry name" value="DNA HELICASE-RELATED"/>
    <property type="match status" value="1"/>
</dbReference>
<dbReference type="OrthoDB" id="272985at2759"/>